<organism evidence="3 4">
    <name type="scientific">Rhizoclosmatium globosum</name>
    <dbReference type="NCBI Taxonomy" id="329046"/>
    <lineage>
        <taxon>Eukaryota</taxon>
        <taxon>Fungi</taxon>
        <taxon>Fungi incertae sedis</taxon>
        <taxon>Chytridiomycota</taxon>
        <taxon>Chytridiomycota incertae sedis</taxon>
        <taxon>Chytridiomycetes</taxon>
        <taxon>Chytridiales</taxon>
        <taxon>Chytriomycetaceae</taxon>
        <taxon>Rhizoclosmatium</taxon>
    </lineage>
</organism>
<dbReference type="AlphaFoldDB" id="A0A1Y2B2P0"/>
<dbReference type="SUPFAM" id="SSF48452">
    <property type="entry name" value="TPR-like"/>
    <property type="match status" value="1"/>
</dbReference>
<dbReference type="GO" id="GO:0070034">
    <property type="term" value="F:telomerase RNA binding"/>
    <property type="evidence" value="ECO:0007669"/>
    <property type="project" value="TreeGrafter"/>
</dbReference>
<feature type="compositionally biased region" description="Polar residues" evidence="1">
    <location>
        <begin position="57"/>
        <end position="71"/>
    </location>
</feature>
<dbReference type="STRING" id="329046.A0A1Y2B2P0"/>
<proteinExistence type="predicted"/>
<evidence type="ECO:0000259" key="2">
    <source>
        <dbReference type="Pfam" id="PF10373"/>
    </source>
</evidence>
<sequence>MSESDEEIDFASLVGPAASPPSQSQPNPSLNQYQLYSHAPAATSRSSEQSEDPPRSAPTQRTLFDPSNPSSKPKKQTQKHVEPQAKPAQIQPSKIMTRNPQQPSSTHSTQSPQSHPHSVAKPSKPLNAFYQPQLEAEAPTRKQHPVTTLSSKVPRPSDDQIASSLSKLAAFINAPATEQTKPTLLKYTKQCYTHIEKLEEWFDATESVDESGSITDIDERRSYSKLCATIIITNPSIAAKYNLDTRLWKQGIYPCIEQVRSRLPQLAQPSPFAKASWTALLTIAVQTFTQIIEHTHTKRISSSDTKQTPSMPGYVKYVSYCGDLARYRVILNLDIPTFAVSLDALKGWYRAKSTYALAGFLLPSNGQVWNHLAVFEVSAGNVMTAVVYYVLALSVKVPFPSAHDALLGLCAGHRGHVKEKEPGRQQRAGGKGKKPVVLEESVDSLVVRAFEICFTRINVDSLSPILDSLARGLLIPDDGKDLIPQTFFQHSVLLVIFLLSQPEVLTNNVSVSKATALQFLSVLWKGMVSRLSLDEGSDPGGSVDALIAFRLIVGWLGSSEAARICFGDSDSIITLEVEFGQLAALARNYSITKGTDAQRLLLEED</sequence>
<protein>
    <recommendedName>
        <fullName evidence="2">DNA/RNA-binding domain-containing protein</fullName>
    </recommendedName>
</protein>
<evidence type="ECO:0000256" key="1">
    <source>
        <dbReference type="SAM" id="MobiDB-lite"/>
    </source>
</evidence>
<dbReference type="EMBL" id="MCGO01000090">
    <property type="protein sequence ID" value="ORY29091.1"/>
    <property type="molecule type" value="Genomic_DNA"/>
</dbReference>
<evidence type="ECO:0000313" key="3">
    <source>
        <dbReference type="EMBL" id="ORY29091.1"/>
    </source>
</evidence>
<keyword evidence="4" id="KW-1185">Reference proteome</keyword>
<dbReference type="GO" id="GO:0000184">
    <property type="term" value="P:nuclear-transcribed mRNA catabolic process, nonsense-mediated decay"/>
    <property type="evidence" value="ECO:0007669"/>
    <property type="project" value="TreeGrafter"/>
</dbReference>
<evidence type="ECO:0000313" key="4">
    <source>
        <dbReference type="Proteomes" id="UP000193642"/>
    </source>
</evidence>
<dbReference type="OrthoDB" id="2017974at2759"/>
<feature type="compositionally biased region" description="Low complexity" evidence="1">
    <location>
        <begin position="100"/>
        <end position="117"/>
    </location>
</feature>
<feature type="compositionally biased region" description="Polar residues" evidence="1">
    <location>
        <begin position="90"/>
        <end position="99"/>
    </location>
</feature>
<feature type="region of interest" description="Disordered" evidence="1">
    <location>
        <begin position="136"/>
        <end position="160"/>
    </location>
</feature>
<dbReference type="PANTHER" id="PTHR15696:SF0">
    <property type="entry name" value="TELOMERASE-BINDING PROTEIN EST1A"/>
    <property type="match status" value="1"/>
</dbReference>
<accession>A0A1Y2B2P0</accession>
<dbReference type="GO" id="GO:0005697">
    <property type="term" value="C:telomerase holoenzyme complex"/>
    <property type="evidence" value="ECO:0007669"/>
    <property type="project" value="TreeGrafter"/>
</dbReference>
<reference evidence="3 4" key="1">
    <citation type="submission" date="2016-07" db="EMBL/GenBank/DDBJ databases">
        <title>Pervasive Adenine N6-methylation of Active Genes in Fungi.</title>
        <authorList>
            <consortium name="DOE Joint Genome Institute"/>
            <person name="Mondo S.J."/>
            <person name="Dannebaum R.O."/>
            <person name="Kuo R.C."/>
            <person name="Labutti K."/>
            <person name="Haridas S."/>
            <person name="Kuo A."/>
            <person name="Salamov A."/>
            <person name="Ahrendt S.R."/>
            <person name="Lipzen A."/>
            <person name="Sullivan W."/>
            <person name="Andreopoulos W.B."/>
            <person name="Clum A."/>
            <person name="Lindquist E."/>
            <person name="Daum C."/>
            <person name="Ramamoorthy G.K."/>
            <person name="Gryganskyi A."/>
            <person name="Culley D."/>
            <person name="Magnuson J.K."/>
            <person name="James T.Y."/>
            <person name="O'Malley M.A."/>
            <person name="Stajich J.E."/>
            <person name="Spatafora J.W."/>
            <person name="Visel A."/>
            <person name="Grigoriev I.V."/>
        </authorList>
    </citation>
    <scope>NUCLEOTIDE SEQUENCE [LARGE SCALE GENOMIC DNA]</scope>
    <source>
        <strain evidence="3 4">JEL800</strain>
    </source>
</reference>
<dbReference type="InterPro" id="IPR018834">
    <property type="entry name" value="DNA/RNA-bd_Est1-type"/>
</dbReference>
<dbReference type="GO" id="GO:0042162">
    <property type="term" value="F:telomeric DNA binding"/>
    <property type="evidence" value="ECO:0007669"/>
    <property type="project" value="TreeGrafter"/>
</dbReference>
<gene>
    <name evidence="3" type="ORF">BCR33DRAFT_589182</name>
</gene>
<name>A0A1Y2B2P0_9FUNG</name>
<feature type="compositionally biased region" description="Low complexity" evidence="1">
    <location>
        <begin position="20"/>
        <end position="34"/>
    </location>
</feature>
<feature type="region of interest" description="Disordered" evidence="1">
    <location>
        <begin position="1"/>
        <end position="124"/>
    </location>
</feature>
<dbReference type="Proteomes" id="UP000193642">
    <property type="component" value="Unassembled WGS sequence"/>
</dbReference>
<dbReference type="PANTHER" id="PTHR15696">
    <property type="entry name" value="SMG-7 SUPPRESSOR WITH MORPHOLOGICAL EFFECT ON GENITALIA PROTEIN 7"/>
    <property type="match status" value="1"/>
</dbReference>
<dbReference type="Gene3D" id="1.25.40.10">
    <property type="entry name" value="Tetratricopeptide repeat domain"/>
    <property type="match status" value="1"/>
</dbReference>
<dbReference type="InterPro" id="IPR011990">
    <property type="entry name" value="TPR-like_helical_dom_sf"/>
</dbReference>
<dbReference type="Pfam" id="PF10373">
    <property type="entry name" value="EST1_DNA_bind"/>
    <property type="match status" value="1"/>
</dbReference>
<feature type="domain" description="DNA/RNA-binding" evidence="2">
    <location>
        <begin position="351"/>
        <end position="474"/>
    </location>
</feature>
<comment type="caution">
    <text evidence="3">The sequence shown here is derived from an EMBL/GenBank/DDBJ whole genome shotgun (WGS) entry which is preliminary data.</text>
</comment>
<dbReference type="InterPro" id="IPR045153">
    <property type="entry name" value="Est1/Ebs1-like"/>
</dbReference>